<keyword evidence="2" id="KW-0812">Transmembrane</keyword>
<evidence type="ECO:0000313" key="4">
    <source>
        <dbReference type="Proteomes" id="UP000015104"/>
    </source>
</evidence>
<protein>
    <submittedName>
        <fullName evidence="3">Uncharacterized protein</fullName>
    </submittedName>
</protein>
<evidence type="ECO:0000313" key="3">
    <source>
        <dbReference type="EnsemblMetazoa" id="tetur02g09090.1"/>
    </source>
</evidence>
<organism evidence="3 4">
    <name type="scientific">Tetranychus urticae</name>
    <name type="common">Two-spotted spider mite</name>
    <dbReference type="NCBI Taxonomy" id="32264"/>
    <lineage>
        <taxon>Eukaryota</taxon>
        <taxon>Metazoa</taxon>
        <taxon>Ecdysozoa</taxon>
        <taxon>Arthropoda</taxon>
        <taxon>Chelicerata</taxon>
        <taxon>Arachnida</taxon>
        <taxon>Acari</taxon>
        <taxon>Acariformes</taxon>
        <taxon>Trombidiformes</taxon>
        <taxon>Prostigmata</taxon>
        <taxon>Eleutherengona</taxon>
        <taxon>Raphignathae</taxon>
        <taxon>Tetranychoidea</taxon>
        <taxon>Tetranychidae</taxon>
        <taxon>Tetranychus</taxon>
    </lineage>
</organism>
<sequence length="476" mass="54650">MKLTVKMGKPKGELSSKKLNKPRLNKAASKRSNRPFDPIIAVRCESMVKIFQSRYRLIITLLFFVAAGYICLTQIWILTKILSKLETVLVEKNIQSKNLVPPNFSFCFDIMRFLNTTKLFKNFPDILKRTIEEQKAIPYLKNWTLHQIIAEHELGEKFTLSMLTVGELASNMLPFAAIMDKCYFLTSSLTIAPCNSSYFQTYIFNCLYCFEFTWFPGGRPNKPSPSFNPKGLQTPGYHDLRLLDMHLNLSLVSGTNEIIAFAHQPGRIPWKEESDLLKLATPASTSIVYGLTYAETVKINLGDPYPTKCTDENMKVKASSDHSCWHNCSANQFSESTGFYPRYSIIRDGGDKKILDSYHKQERYNSLINKLQRQCVQKCGRTECTERKFAVYTLYNPSRFSPNGKYVVIHYAPPSYNPRSYQLMPAFGVGLYWASVQNIISFLFGVNYHSMFCFFADAFHNWLVSLYLKTFNGKSQ</sequence>
<accession>T1JWQ4</accession>
<dbReference type="HOGENOM" id="CLU_574057_0_0_1"/>
<feature type="transmembrane region" description="Helical" evidence="2">
    <location>
        <begin position="57"/>
        <end position="77"/>
    </location>
</feature>
<feature type="compositionally biased region" description="Basic residues" evidence="1">
    <location>
        <begin position="18"/>
        <end position="30"/>
    </location>
</feature>
<dbReference type="Proteomes" id="UP000015104">
    <property type="component" value="Unassembled WGS sequence"/>
</dbReference>
<evidence type="ECO:0000256" key="1">
    <source>
        <dbReference type="SAM" id="MobiDB-lite"/>
    </source>
</evidence>
<keyword evidence="2" id="KW-1133">Transmembrane helix</keyword>
<proteinExistence type="predicted"/>
<feature type="region of interest" description="Disordered" evidence="1">
    <location>
        <begin position="1"/>
        <end position="30"/>
    </location>
</feature>
<dbReference type="EMBL" id="CAEY01000813">
    <property type="status" value="NOT_ANNOTATED_CDS"/>
    <property type="molecule type" value="Genomic_DNA"/>
</dbReference>
<reference evidence="4" key="1">
    <citation type="submission" date="2011-08" db="EMBL/GenBank/DDBJ databases">
        <authorList>
            <person name="Rombauts S."/>
        </authorList>
    </citation>
    <scope>NUCLEOTIDE SEQUENCE</scope>
    <source>
        <strain evidence="4">London</strain>
    </source>
</reference>
<evidence type="ECO:0000256" key="2">
    <source>
        <dbReference type="SAM" id="Phobius"/>
    </source>
</evidence>
<keyword evidence="2" id="KW-0472">Membrane</keyword>
<name>T1JWQ4_TETUR</name>
<dbReference type="EnsemblMetazoa" id="tetur02g09090.1">
    <property type="protein sequence ID" value="tetur02g09090.1"/>
    <property type="gene ID" value="tetur02g09090"/>
</dbReference>
<dbReference type="AlphaFoldDB" id="T1JWQ4"/>
<keyword evidence="4" id="KW-1185">Reference proteome</keyword>
<reference evidence="3" key="2">
    <citation type="submission" date="2015-06" db="UniProtKB">
        <authorList>
            <consortium name="EnsemblMetazoa"/>
        </authorList>
    </citation>
    <scope>IDENTIFICATION</scope>
</reference>